<dbReference type="EMBL" id="KV441028">
    <property type="protein sequence ID" value="OAD65415.1"/>
    <property type="molecule type" value="Genomic_DNA"/>
</dbReference>
<comment type="subcellular location">
    <subcellularLocation>
        <location evidence="1">Mitochondrion</location>
    </subcellularLocation>
</comment>
<dbReference type="InterPro" id="IPR007648">
    <property type="entry name" value="ATPase_inhibitor_mt"/>
</dbReference>
<dbReference type="Proteomes" id="UP000077315">
    <property type="component" value="Unassembled WGS sequence"/>
</dbReference>
<comment type="function">
    <text evidence="4">Inhibits the enzyme activity of ATPase.</text>
</comment>
<organism evidence="5 6">
    <name type="scientific">Phycomyces blakesleeanus (strain ATCC 8743b / DSM 1359 / FGSC 10004 / NBRC 33097 / NRRL 1555)</name>
    <dbReference type="NCBI Taxonomy" id="763407"/>
    <lineage>
        <taxon>Eukaryota</taxon>
        <taxon>Fungi</taxon>
        <taxon>Fungi incertae sedis</taxon>
        <taxon>Mucoromycota</taxon>
        <taxon>Mucoromycotina</taxon>
        <taxon>Mucoromycetes</taxon>
        <taxon>Mucorales</taxon>
        <taxon>Phycomycetaceae</taxon>
        <taxon>Phycomyces</taxon>
    </lineage>
</organism>
<dbReference type="STRING" id="763407.A0A162W8R9"/>
<evidence type="ECO:0000256" key="3">
    <source>
        <dbReference type="ARBA" id="ARBA00023128"/>
    </source>
</evidence>
<dbReference type="GO" id="GO:0005739">
    <property type="term" value="C:mitochondrion"/>
    <property type="evidence" value="ECO:0007669"/>
    <property type="project" value="UniProtKB-SubCell"/>
</dbReference>
<evidence type="ECO:0000256" key="1">
    <source>
        <dbReference type="ARBA" id="ARBA00004173"/>
    </source>
</evidence>
<comment type="similarity">
    <text evidence="2 4">Belongs to the ATPase inhibitor family.</text>
</comment>
<keyword evidence="6" id="KW-1185">Reference proteome</keyword>
<dbReference type="AlphaFoldDB" id="A0A162W8R9"/>
<dbReference type="RefSeq" id="XP_018283455.1">
    <property type="nucleotide sequence ID" value="XM_018438894.1"/>
</dbReference>
<dbReference type="InParanoid" id="A0A162W8R9"/>
<keyword evidence="3" id="KW-0496">Mitochondrion</keyword>
<dbReference type="OrthoDB" id="5532350at2759"/>
<gene>
    <name evidence="5" type="ORF">PHYBLDRAFT_184159</name>
</gene>
<accession>A0A162W8R9</accession>
<dbReference type="Gene3D" id="1.20.5.500">
    <property type="entry name" value="Single helix bin"/>
    <property type="match status" value="1"/>
</dbReference>
<dbReference type="GO" id="GO:0042030">
    <property type="term" value="F:ATPase inhibitor activity"/>
    <property type="evidence" value="ECO:0007669"/>
    <property type="project" value="InterPro"/>
</dbReference>
<evidence type="ECO:0000313" key="6">
    <source>
        <dbReference type="Proteomes" id="UP000077315"/>
    </source>
</evidence>
<dbReference type="GeneID" id="28999800"/>
<sequence>MFAKSALRISSRSIVARRGIQTTRVAKTEGAINTSRGGFSDKEKAVENQWAYTHDAEKLKKLRETLALTEKHTAELKKHLDEFEQSIVKK</sequence>
<protein>
    <recommendedName>
        <fullName evidence="4">ATPase inhibitor, mitochondrial</fullName>
    </recommendedName>
</protein>
<dbReference type="VEuPathDB" id="FungiDB:PHYBLDRAFT_184159"/>
<reference evidence="6" key="1">
    <citation type="submission" date="2015-06" db="EMBL/GenBank/DDBJ databases">
        <title>Expansion of signal transduction pathways in fungi by whole-genome duplication.</title>
        <authorList>
            <consortium name="DOE Joint Genome Institute"/>
            <person name="Corrochano L.M."/>
            <person name="Kuo A."/>
            <person name="Marcet-Houben M."/>
            <person name="Polaino S."/>
            <person name="Salamov A."/>
            <person name="Villalobos J.M."/>
            <person name="Alvarez M.I."/>
            <person name="Avalos J."/>
            <person name="Benito E.P."/>
            <person name="Benoit I."/>
            <person name="Burger G."/>
            <person name="Camino L.P."/>
            <person name="Canovas D."/>
            <person name="Cerda-Olmedo E."/>
            <person name="Cheng J.-F."/>
            <person name="Dominguez A."/>
            <person name="Elias M."/>
            <person name="Eslava A.P."/>
            <person name="Glaser F."/>
            <person name="Grimwood J."/>
            <person name="Gutierrez G."/>
            <person name="Heitman J."/>
            <person name="Henrissat B."/>
            <person name="Iturriaga E.A."/>
            <person name="Lang B.F."/>
            <person name="Lavin J.L."/>
            <person name="Lee S."/>
            <person name="Li W."/>
            <person name="Lindquist E."/>
            <person name="Lopez-Garcia S."/>
            <person name="Luque E.M."/>
            <person name="Marcos A.T."/>
            <person name="Martin J."/>
            <person name="McCluskey K."/>
            <person name="Medina H.R."/>
            <person name="Miralles-Duran A."/>
            <person name="Miyazaki A."/>
            <person name="Munoz-Torres E."/>
            <person name="Oguiza J.A."/>
            <person name="Ohm R."/>
            <person name="Olmedo M."/>
            <person name="Orejas M."/>
            <person name="Ortiz-Castellanos L."/>
            <person name="Pisabarro A.G."/>
            <person name="Rodriguez-Romero J."/>
            <person name="Ruiz-Herrera J."/>
            <person name="Ruiz-Vazquez R."/>
            <person name="Sanz C."/>
            <person name="Schackwitz W."/>
            <person name="Schmutz J."/>
            <person name="Shahriari M."/>
            <person name="Shelest E."/>
            <person name="Silva-Franco F."/>
            <person name="Soanes D."/>
            <person name="Syed K."/>
            <person name="Tagua V.G."/>
            <person name="Talbot N.J."/>
            <person name="Thon M."/>
            <person name="De vries R.P."/>
            <person name="Wiebenga A."/>
            <person name="Yadav J.S."/>
            <person name="Braun E.L."/>
            <person name="Baker S."/>
            <person name="Garre V."/>
            <person name="Horwitz B."/>
            <person name="Torres-Martinez S."/>
            <person name="Idnurm A."/>
            <person name="Herrera-Estrella A."/>
            <person name="Gabaldon T."/>
            <person name="Grigoriev I.V."/>
        </authorList>
    </citation>
    <scope>NUCLEOTIDE SEQUENCE [LARGE SCALE GENOMIC DNA]</scope>
    <source>
        <strain evidence="6">NRRL 1555(-)</strain>
    </source>
</reference>
<dbReference type="Pfam" id="PF04568">
    <property type="entry name" value="IATP"/>
    <property type="match status" value="1"/>
</dbReference>
<name>A0A162W8R9_PHYB8</name>
<evidence type="ECO:0000256" key="2">
    <source>
        <dbReference type="ARBA" id="ARBA00010901"/>
    </source>
</evidence>
<proteinExistence type="inferred from homology"/>
<evidence type="ECO:0000256" key="4">
    <source>
        <dbReference type="RuleBase" id="RU368087"/>
    </source>
</evidence>
<evidence type="ECO:0000313" key="5">
    <source>
        <dbReference type="EMBL" id="OAD65415.1"/>
    </source>
</evidence>